<dbReference type="EMBL" id="SPHZ02000003">
    <property type="protein sequence ID" value="KAF0923773.1"/>
    <property type="molecule type" value="Genomic_DNA"/>
</dbReference>
<protein>
    <submittedName>
        <fullName evidence="2">Uncharacterized protein</fullName>
    </submittedName>
</protein>
<evidence type="ECO:0000313" key="3">
    <source>
        <dbReference type="Proteomes" id="UP000479710"/>
    </source>
</evidence>
<comment type="caution">
    <text evidence="2">The sequence shown here is derived from an EMBL/GenBank/DDBJ whole genome shotgun (WGS) entry which is preliminary data.</text>
</comment>
<feature type="region of interest" description="Disordered" evidence="1">
    <location>
        <begin position="1"/>
        <end position="29"/>
    </location>
</feature>
<organism evidence="2 3">
    <name type="scientific">Oryza meyeriana var. granulata</name>
    <dbReference type="NCBI Taxonomy" id="110450"/>
    <lineage>
        <taxon>Eukaryota</taxon>
        <taxon>Viridiplantae</taxon>
        <taxon>Streptophyta</taxon>
        <taxon>Embryophyta</taxon>
        <taxon>Tracheophyta</taxon>
        <taxon>Spermatophyta</taxon>
        <taxon>Magnoliopsida</taxon>
        <taxon>Liliopsida</taxon>
        <taxon>Poales</taxon>
        <taxon>Poaceae</taxon>
        <taxon>BOP clade</taxon>
        <taxon>Oryzoideae</taxon>
        <taxon>Oryzeae</taxon>
        <taxon>Oryzinae</taxon>
        <taxon>Oryza</taxon>
        <taxon>Oryza meyeriana</taxon>
    </lineage>
</organism>
<name>A0A6G1EIJ1_9ORYZ</name>
<dbReference type="AlphaFoldDB" id="A0A6G1EIJ1"/>
<accession>A0A6G1EIJ1</accession>
<evidence type="ECO:0000256" key="1">
    <source>
        <dbReference type="SAM" id="MobiDB-lite"/>
    </source>
</evidence>
<dbReference type="Proteomes" id="UP000479710">
    <property type="component" value="Unassembled WGS sequence"/>
</dbReference>
<evidence type="ECO:0000313" key="2">
    <source>
        <dbReference type="EMBL" id="KAF0923773.1"/>
    </source>
</evidence>
<proteinExistence type="predicted"/>
<reference evidence="2 3" key="1">
    <citation type="submission" date="2019-11" db="EMBL/GenBank/DDBJ databases">
        <title>Whole genome sequence of Oryza granulata.</title>
        <authorList>
            <person name="Li W."/>
        </authorList>
    </citation>
    <scope>NUCLEOTIDE SEQUENCE [LARGE SCALE GENOMIC DNA]</scope>
    <source>
        <strain evidence="3">cv. Menghai</strain>
        <tissue evidence="2">Leaf</tissue>
    </source>
</reference>
<keyword evidence="3" id="KW-1185">Reference proteome</keyword>
<gene>
    <name evidence="2" type="ORF">E2562_006731</name>
</gene>
<sequence length="70" mass="7981">MATTDLAPVAARSQQPRCNRKQENEEGEGDTDVWWIQAVGWQMLPIQAAWRIPVTKQQEYLLLELATVAE</sequence>